<organism evidence="2 3">
    <name type="scientific">Thiovibrio frasassiensis</name>
    <dbReference type="NCBI Taxonomy" id="2984131"/>
    <lineage>
        <taxon>Bacteria</taxon>
        <taxon>Pseudomonadati</taxon>
        <taxon>Thermodesulfobacteriota</taxon>
        <taxon>Desulfobulbia</taxon>
        <taxon>Desulfobulbales</taxon>
        <taxon>Thiovibrionaceae</taxon>
        <taxon>Thiovibrio</taxon>
    </lineage>
</organism>
<name>A0A9X4RLK7_9BACT</name>
<dbReference type="Pfam" id="PF09527">
    <property type="entry name" value="ATPase_gene1"/>
    <property type="match status" value="1"/>
</dbReference>
<reference evidence="2" key="2">
    <citation type="submission" date="2022-10" db="EMBL/GenBank/DDBJ databases">
        <authorList>
            <person name="Aronson H.S."/>
        </authorList>
    </citation>
    <scope>NUCLEOTIDE SEQUENCE</scope>
    <source>
        <strain evidence="2">RS19-109</strain>
    </source>
</reference>
<keyword evidence="1" id="KW-0812">Transmembrane</keyword>
<dbReference type="AlphaFoldDB" id="A0A9X4RLK7"/>
<dbReference type="RefSeq" id="WP_307632228.1">
    <property type="nucleotide sequence ID" value="NZ_JAPHEH010000001.1"/>
</dbReference>
<reference evidence="2" key="1">
    <citation type="journal article" date="2022" name="bioRxiv">
        <title>Thiovibrio frasassiensisgen. nov., sp. nov., an autotrophic, elemental sulfur disproportionating bacterium isolated from sulfidic karst sediment, and proposal of Thiovibrionaceae fam. nov.</title>
        <authorList>
            <person name="Aronson H."/>
            <person name="Thomas C."/>
            <person name="Bhattacharyya M."/>
            <person name="Eckstein S."/>
            <person name="Jensen S."/>
            <person name="Barco R."/>
            <person name="Macalady J."/>
            <person name="Amend J."/>
        </authorList>
    </citation>
    <scope>NUCLEOTIDE SEQUENCE</scope>
    <source>
        <strain evidence="2">RS19-109</strain>
    </source>
</reference>
<feature type="transmembrane region" description="Helical" evidence="1">
    <location>
        <begin position="12"/>
        <end position="36"/>
    </location>
</feature>
<feature type="transmembrane region" description="Helical" evidence="1">
    <location>
        <begin position="48"/>
        <end position="66"/>
    </location>
</feature>
<gene>
    <name evidence="2" type="ORF">OLX77_03650</name>
</gene>
<keyword evidence="1" id="KW-1133">Transmembrane helix</keyword>
<comment type="caution">
    <text evidence="2">The sequence shown here is derived from an EMBL/GenBank/DDBJ whole genome shotgun (WGS) entry which is preliminary data.</text>
</comment>
<protein>
    <submittedName>
        <fullName evidence="2">AtpZ/AtpI family protein</fullName>
    </submittedName>
</protein>
<dbReference type="Proteomes" id="UP001154240">
    <property type="component" value="Unassembled WGS sequence"/>
</dbReference>
<proteinExistence type="predicted"/>
<accession>A0A9X4RLK7</accession>
<evidence type="ECO:0000256" key="1">
    <source>
        <dbReference type="SAM" id="Phobius"/>
    </source>
</evidence>
<dbReference type="EMBL" id="JAPHEH010000001">
    <property type="protein sequence ID" value="MDG4475253.1"/>
    <property type="molecule type" value="Genomic_DNA"/>
</dbReference>
<evidence type="ECO:0000313" key="3">
    <source>
        <dbReference type="Proteomes" id="UP001154240"/>
    </source>
</evidence>
<evidence type="ECO:0000313" key="2">
    <source>
        <dbReference type="EMBL" id="MDG4475253.1"/>
    </source>
</evidence>
<dbReference type="InterPro" id="IPR032820">
    <property type="entry name" value="ATPase_put"/>
</dbReference>
<sequence length="74" mass="8228">MSSNRKDTLRLLAQFSTVGMSVAFSIFIGVGIGYYLDHKVFDGRTSPWLTLIFLGFGVAAAFKNLYDMASRKDL</sequence>
<keyword evidence="1" id="KW-0472">Membrane</keyword>
<keyword evidence="3" id="KW-1185">Reference proteome</keyword>